<protein>
    <submittedName>
        <fullName evidence="3">SycD/LcrH family type III secretion system chaperone</fullName>
    </submittedName>
</protein>
<evidence type="ECO:0000256" key="1">
    <source>
        <dbReference type="ARBA" id="ARBA00022737"/>
    </source>
</evidence>
<evidence type="ECO:0000313" key="3">
    <source>
        <dbReference type="EMBL" id="QPS42136.1"/>
    </source>
</evidence>
<accession>A0A7U4SU10</accession>
<evidence type="ECO:0000256" key="2">
    <source>
        <dbReference type="ARBA" id="ARBA00022803"/>
    </source>
</evidence>
<dbReference type="InterPro" id="IPR016379">
    <property type="entry name" value="T3SS_Ca_resp_chp_LcrH/SycD_sub"/>
</dbReference>
<dbReference type="SUPFAM" id="SSF48452">
    <property type="entry name" value="TPR-like"/>
    <property type="match status" value="1"/>
</dbReference>
<dbReference type="RefSeq" id="WP_045554901.1">
    <property type="nucleotide sequence ID" value="NZ_CP013380.1"/>
</dbReference>
<keyword evidence="2" id="KW-0802">TPR repeat</keyword>
<dbReference type="InterPro" id="IPR005415">
    <property type="entry name" value="T3SS_Ca_resp_chp_LcrH/SycD"/>
</dbReference>
<accession>A0A7T2TY69</accession>
<dbReference type="PIRSF" id="PIRSF003165">
    <property type="entry name" value="Chaperone_SicA"/>
    <property type="match status" value="1"/>
</dbReference>
<dbReference type="InterPro" id="IPR013105">
    <property type="entry name" value="TPR_2"/>
</dbReference>
<organism evidence="3 4">
    <name type="scientific">Burkholderia humptydooensis</name>
    <dbReference type="NCBI Taxonomy" id="430531"/>
    <lineage>
        <taxon>Bacteria</taxon>
        <taxon>Pseudomonadati</taxon>
        <taxon>Pseudomonadota</taxon>
        <taxon>Betaproteobacteria</taxon>
        <taxon>Burkholderiales</taxon>
        <taxon>Burkholderiaceae</taxon>
        <taxon>Burkholderia</taxon>
        <taxon>pseudomallei group</taxon>
    </lineage>
</organism>
<dbReference type="EMBL" id="CP065686">
    <property type="protein sequence ID" value="QPS42136.1"/>
    <property type="molecule type" value="Genomic_DNA"/>
</dbReference>
<dbReference type="KEGG" id="bhg:I6G56_10805"/>
<dbReference type="NCBIfam" id="TIGR02552">
    <property type="entry name" value="LcrH_SycD"/>
    <property type="match status" value="1"/>
</dbReference>
<dbReference type="Gene3D" id="1.25.40.10">
    <property type="entry name" value="Tetratricopeptide repeat domain"/>
    <property type="match status" value="1"/>
</dbReference>
<sequence length="161" mass="18111">MSAPSSAAGAPDDAHEVLQQFFASGGSIRMLVDVDKQDMDTMFVFAGQLFDAGDWAAARNVYFMLARIDHWKFDYWFWLGICYQRLGQHDEAIFCLSRAGMIHIDDPRSSYHAGISYLVAGNLDYARKAFNAARNWCGEVPDHRALKADIEQHLALCDQEG</sequence>
<name>A0A7U4SU10_9BURK</name>
<dbReference type="Pfam" id="PF07719">
    <property type="entry name" value="TPR_2"/>
    <property type="match status" value="1"/>
</dbReference>
<reference evidence="3 4" key="1">
    <citation type="submission" date="2020-12" db="EMBL/GenBank/DDBJ databases">
        <title>FDA dAtabase for Regulatory Grade micrObial Sequences (FDA-ARGOS): Supporting development and validation of Infectious Disease Dx tests.</title>
        <authorList>
            <person name="Nelson B."/>
            <person name="Plummer A."/>
            <person name="Tallon L."/>
            <person name="Sadzewicz L."/>
            <person name="Zhao X."/>
            <person name="Boylan J."/>
            <person name="Ott S."/>
            <person name="Bowen H."/>
            <person name="Vavikolanu K."/>
            <person name="Mehta A."/>
            <person name="Aluvathingal J."/>
            <person name="Nadendla S."/>
            <person name="Myers T."/>
            <person name="Yan Y."/>
            <person name="Sichtig H."/>
        </authorList>
    </citation>
    <scope>NUCLEOTIDE SEQUENCE [LARGE SCALE GENOMIC DNA]</scope>
    <source>
        <strain evidence="3 4">FDAARGOS_899</strain>
    </source>
</reference>
<gene>
    <name evidence="3" type="ORF">I6G56_10805</name>
</gene>
<keyword evidence="1" id="KW-0677">Repeat</keyword>
<dbReference type="PRINTS" id="PR01595">
    <property type="entry name" value="SYCDCHAPRONE"/>
</dbReference>
<dbReference type="Proteomes" id="UP000594943">
    <property type="component" value="Chromosome 1"/>
</dbReference>
<dbReference type="AlphaFoldDB" id="A0A7U4SU10"/>
<dbReference type="InterPro" id="IPR011990">
    <property type="entry name" value="TPR-like_helical_dom_sf"/>
</dbReference>
<proteinExistence type="predicted"/>
<evidence type="ECO:0000313" key="4">
    <source>
        <dbReference type="Proteomes" id="UP000594943"/>
    </source>
</evidence>